<reference evidence="2" key="1">
    <citation type="journal article" date="2014" name="Front. Microbiol.">
        <title>High frequency of phylogenetically diverse reductive dehalogenase-homologous genes in deep subseafloor sedimentary metagenomes.</title>
        <authorList>
            <person name="Kawai M."/>
            <person name="Futagami T."/>
            <person name="Toyoda A."/>
            <person name="Takaki Y."/>
            <person name="Nishi S."/>
            <person name="Hori S."/>
            <person name="Arai W."/>
            <person name="Tsubouchi T."/>
            <person name="Morono Y."/>
            <person name="Uchiyama I."/>
            <person name="Ito T."/>
            <person name="Fujiyama A."/>
            <person name="Inagaki F."/>
            <person name="Takami H."/>
        </authorList>
    </citation>
    <scope>NUCLEOTIDE SEQUENCE</scope>
    <source>
        <strain evidence="2">Expedition CK06-06</strain>
    </source>
</reference>
<evidence type="ECO:0000313" key="2">
    <source>
        <dbReference type="EMBL" id="GAH88877.1"/>
    </source>
</evidence>
<dbReference type="PANTHER" id="PTHR43513">
    <property type="entry name" value="DIHYDROOROTATE DEHYDROGENASE B (NAD(+)), ELECTRON TRANSFER SUBUNIT"/>
    <property type="match status" value="1"/>
</dbReference>
<dbReference type="PROSITE" id="PS51384">
    <property type="entry name" value="FAD_FR"/>
    <property type="match status" value="1"/>
</dbReference>
<gene>
    <name evidence="2" type="ORF">S03H2_62214</name>
</gene>
<sequence length="125" mass="13726">MKQVTARVTNNDQILEGITHRSSRIISSVHLIWLDCPEIAQEAKPGQFVMVRCGEESALPRPFSIHQVNDGSIALFFNVWKDGKGTHWLAQCQIGDNIDLLGPLGNGFLIRPTSHKLLLLAGGIG</sequence>
<dbReference type="SUPFAM" id="SSF63380">
    <property type="entry name" value="Riboflavin synthase domain-like"/>
    <property type="match status" value="1"/>
</dbReference>
<protein>
    <recommendedName>
        <fullName evidence="1">FAD-binding FR-type domain-containing protein</fullName>
    </recommendedName>
</protein>
<dbReference type="InterPro" id="IPR050353">
    <property type="entry name" value="PyrK_electron_transfer"/>
</dbReference>
<dbReference type="Pfam" id="PF00970">
    <property type="entry name" value="FAD_binding_6"/>
    <property type="match status" value="1"/>
</dbReference>
<proteinExistence type="predicted"/>
<evidence type="ECO:0000259" key="1">
    <source>
        <dbReference type="PROSITE" id="PS51384"/>
    </source>
</evidence>
<organism evidence="2">
    <name type="scientific">marine sediment metagenome</name>
    <dbReference type="NCBI Taxonomy" id="412755"/>
    <lineage>
        <taxon>unclassified sequences</taxon>
        <taxon>metagenomes</taxon>
        <taxon>ecological metagenomes</taxon>
    </lineage>
</organism>
<dbReference type="InterPro" id="IPR008333">
    <property type="entry name" value="Cbr1-like_FAD-bd_dom"/>
</dbReference>
<dbReference type="InterPro" id="IPR017938">
    <property type="entry name" value="Riboflavin_synthase-like_b-brl"/>
</dbReference>
<dbReference type="PANTHER" id="PTHR43513:SF3">
    <property type="entry name" value="DIHYDROOROTATE DEHYDROGENASE B (NAD(+)), ELECTRON TRANSFER SUBUNIT-RELATED"/>
    <property type="match status" value="1"/>
</dbReference>
<dbReference type="Gene3D" id="2.40.30.10">
    <property type="entry name" value="Translation factors"/>
    <property type="match status" value="1"/>
</dbReference>
<comment type="caution">
    <text evidence="2">The sequence shown here is derived from an EMBL/GenBank/DDBJ whole genome shotgun (WGS) entry which is preliminary data.</text>
</comment>
<name>X1J4H1_9ZZZZ</name>
<feature type="non-terminal residue" evidence="2">
    <location>
        <position position="125"/>
    </location>
</feature>
<dbReference type="EMBL" id="BARU01040222">
    <property type="protein sequence ID" value="GAH88877.1"/>
    <property type="molecule type" value="Genomic_DNA"/>
</dbReference>
<accession>X1J4H1</accession>
<dbReference type="AlphaFoldDB" id="X1J4H1"/>
<feature type="domain" description="FAD-binding FR-type" evidence="1">
    <location>
        <begin position="1"/>
        <end position="110"/>
    </location>
</feature>
<dbReference type="GO" id="GO:0016491">
    <property type="term" value="F:oxidoreductase activity"/>
    <property type="evidence" value="ECO:0007669"/>
    <property type="project" value="InterPro"/>
</dbReference>
<dbReference type="InterPro" id="IPR017927">
    <property type="entry name" value="FAD-bd_FR_type"/>
</dbReference>